<evidence type="ECO:0000313" key="1">
    <source>
        <dbReference type="EMBL" id="GFT63241.1"/>
    </source>
</evidence>
<gene>
    <name evidence="1" type="primary">NCL1_40015</name>
    <name evidence="1" type="ORF">NPIL_464011</name>
</gene>
<sequence length="510" mass="60769">MLDWEAVVTQEWLRYERDIGVTMALRNLPVLSLRQLAMVKLAVAVCNDPDMQNFLKEYGSESFVFPSRETQIYVEKAKMEFEETGKLGPDETWAWRSFLIHVNFPRTLDITFKTKKIFNECDMKKGTLPFERWEELVEKKISSFSLPPVLRAELIDVIRSTAAEIDQWIKDNYRNLLHYLQEGRSAHCYFQWNSHGKIDREKTARTLINIEGLHNEDRFYLALHYGIIDDMFSYKFGKLPERLEGTCRWRYCAGLMWEACSGESDLKYIAQLNPVFQSTAEQNLQCINFLISKKYIQYEDLLFCLSQVSDDEREVIFKTYRLRILKYFLDWPFQCQFIEAAKRLLPYLTESDFRDILVVILYERITLGRKDFDYINLLREFWSVIPTRKKELIEKDAIYENLKYTLDYPNYEIFSNEKLIGSYRGNQLMFGYQGTKYFLKKIESPSKCLDSGHFTSCRDYKFCSIFYVCKCRAGEYKKGFVQELKTHIKQWVPAFFTKIRDFCHWLYTSP</sequence>
<dbReference type="AlphaFoldDB" id="A0A8X6PG80"/>
<proteinExistence type="predicted"/>
<name>A0A8X6PG80_NEPPI</name>
<keyword evidence="2" id="KW-1185">Reference proteome</keyword>
<protein>
    <submittedName>
        <fullName evidence="1">Uncharacterized protein</fullName>
    </submittedName>
</protein>
<reference evidence="1" key="1">
    <citation type="submission" date="2020-08" db="EMBL/GenBank/DDBJ databases">
        <title>Multicomponent nature underlies the extraordinary mechanical properties of spider dragline silk.</title>
        <authorList>
            <person name="Kono N."/>
            <person name="Nakamura H."/>
            <person name="Mori M."/>
            <person name="Yoshida Y."/>
            <person name="Ohtoshi R."/>
            <person name="Malay A.D."/>
            <person name="Moran D.A.P."/>
            <person name="Tomita M."/>
            <person name="Numata K."/>
            <person name="Arakawa K."/>
        </authorList>
    </citation>
    <scope>NUCLEOTIDE SEQUENCE</scope>
</reference>
<accession>A0A8X6PG80</accession>
<comment type="caution">
    <text evidence="1">The sequence shown here is derived from an EMBL/GenBank/DDBJ whole genome shotgun (WGS) entry which is preliminary data.</text>
</comment>
<dbReference type="EMBL" id="BMAW01068192">
    <property type="protein sequence ID" value="GFT63241.1"/>
    <property type="molecule type" value="Genomic_DNA"/>
</dbReference>
<organism evidence="1 2">
    <name type="scientific">Nephila pilipes</name>
    <name type="common">Giant wood spider</name>
    <name type="synonym">Nephila maculata</name>
    <dbReference type="NCBI Taxonomy" id="299642"/>
    <lineage>
        <taxon>Eukaryota</taxon>
        <taxon>Metazoa</taxon>
        <taxon>Ecdysozoa</taxon>
        <taxon>Arthropoda</taxon>
        <taxon>Chelicerata</taxon>
        <taxon>Arachnida</taxon>
        <taxon>Araneae</taxon>
        <taxon>Araneomorphae</taxon>
        <taxon>Entelegynae</taxon>
        <taxon>Araneoidea</taxon>
        <taxon>Nephilidae</taxon>
        <taxon>Nephila</taxon>
    </lineage>
</organism>
<dbReference type="Proteomes" id="UP000887013">
    <property type="component" value="Unassembled WGS sequence"/>
</dbReference>
<evidence type="ECO:0000313" key="2">
    <source>
        <dbReference type="Proteomes" id="UP000887013"/>
    </source>
</evidence>